<dbReference type="GeneID" id="76209095"/>
<dbReference type="Pfam" id="PF00561">
    <property type="entry name" value="Abhydrolase_1"/>
    <property type="match status" value="1"/>
</dbReference>
<dbReference type="InterPro" id="IPR029058">
    <property type="entry name" value="AB_hydrolase_fold"/>
</dbReference>
<dbReference type="Proteomes" id="UP000245829">
    <property type="component" value="Unassembled WGS sequence"/>
</dbReference>
<name>A0A2S2KSJ5_9ARCH</name>
<dbReference type="AlphaFoldDB" id="A0A2S2KSJ5"/>
<dbReference type="SUPFAM" id="SSF53474">
    <property type="entry name" value="alpha/beta-Hydrolases"/>
    <property type="match status" value="1"/>
</dbReference>
<dbReference type="OrthoDB" id="7466at2157"/>
<keyword evidence="2" id="KW-0378">Hydrolase</keyword>
<dbReference type="Gene3D" id="3.40.50.1820">
    <property type="entry name" value="alpha/beta hydrolase"/>
    <property type="match status" value="1"/>
</dbReference>
<accession>A0A2S2KSJ5</accession>
<reference evidence="2 3" key="1">
    <citation type="submission" date="2018-05" db="EMBL/GenBank/DDBJ databases">
        <title>genome sequencing of Nitrosopumilus sp. NM25.</title>
        <authorList>
            <person name="Mori K."/>
            <person name="Nakagawa T."/>
        </authorList>
    </citation>
    <scope>NUCLEOTIDE SEQUENCE [LARGE SCALE GENOMIC DNA]</scope>
    <source>
        <strain evidence="2 3">NM25</strain>
    </source>
</reference>
<dbReference type="PRINTS" id="PR00111">
    <property type="entry name" value="ABHYDROLASE"/>
</dbReference>
<dbReference type="PANTHER" id="PTHR46438:SF11">
    <property type="entry name" value="LIPASE-RELATED"/>
    <property type="match status" value="1"/>
</dbReference>
<evidence type="ECO:0000313" key="3">
    <source>
        <dbReference type="Proteomes" id="UP000245829"/>
    </source>
</evidence>
<sequence>MEEKFLQIDENKIRYLESGDSQKTLVLVHGLGASAERWNKVIPIFAKNYRVLVPDLIGFGYSDKPLVDYTPDFFSDFLKKFFNATHIDRASVVGSSLGGQISAEFTISNPHNVEKLVLTSPSGVMEHSTPALDAYIMAALYPNEINAKKAFELMEGSGEEVPEDVVHDFVERMKLPNAKLAFMSTILGLKNSKLPASKLESITNPTLLIWGVDDPVIPIENSDAFVSKIQGCRLFKIDKCGHTPYVQKPNIFSSKVLEFLDDP</sequence>
<keyword evidence="3" id="KW-1185">Reference proteome</keyword>
<dbReference type="GO" id="GO:0016787">
    <property type="term" value="F:hydrolase activity"/>
    <property type="evidence" value="ECO:0007669"/>
    <property type="project" value="UniProtKB-KW"/>
</dbReference>
<dbReference type="EMBL" id="BGKI01000007">
    <property type="protein sequence ID" value="GBH34613.1"/>
    <property type="molecule type" value="Genomic_DNA"/>
</dbReference>
<gene>
    <name evidence="2" type="ORF">NZNM25_14040</name>
</gene>
<evidence type="ECO:0000313" key="2">
    <source>
        <dbReference type="EMBL" id="GBH34613.1"/>
    </source>
</evidence>
<protein>
    <submittedName>
        <fullName evidence="2">2-hydroxy-6-ketonona-2,4-dienedioic acid hydrolase</fullName>
    </submittedName>
</protein>
<dbReference type="RefSeq" id="WP_109877216.1">
    <property type="nucleotide sequence ID" value="NZ_AP026695.1"/>
</dbReference>
<comment type="caution">
    <text evidence="2">The sequence shown here is derived from an EMBL/GenBank/DDBJ whole genome shotgun (WGS) entry which is preliminary data.</text>
</comment>
<organism evidence="2 3">
    <name type="scientific">Nitrosopumilus zosterae</name>
    <dbReference type="NCBI Taxonomy" id="718286"/>
    <lineage>
        <taxon>Archaea</taxon>
        <taxon>Nitrososphaerota</taxon>
        <taxon>Nitrososphaeria</taxon>
        <taxon>Nitrosopumilales</taxon>
        <taxon>Nitrosopumilaceae</taxon>
        <taxon>Nitrosopumilus</taxon>
    </lineage>
</organism>
<feature type="domain" description="AB hydrolase-1" evidence="1">
    <location>
        <begin position="24"/>
        <end position="144"/>
    </location>
</feature>
<dbReference type="PANTHER" id="PTHR46438">
    <property type="entry name" value="ALPHA/BETA-HYDROLASES SUPERFAMILY PROTEIN"/>
    <property type="match status" value="1"/>
</dbReference>
<dbReference type="InterPro" id="IPR000073">
    <property type="entry name" value="AB_hydrolase_1"/>
</dbReference>
<evidence type="ECO:0000259" key="1">
    <source>
        <dbReference type="Pfam" id="PF00561"/>
    </source>
</evidence>
<proteinExistence type="predicted"/>